<dbReference type="GO" id="GO:0005886">
    <property type="term" value="C:plasma membrane"/>
    <property type="evidence" value="ECO:0007669"/>
    <property type="project" value="UniProtKB-SubCell"/>
</dbReference>
<organism evidence="15 16">
    <name type="scientific">Actinoallomurus bryophytorum</name>
    <dbReference type="NCBI Taxonomy" id="1490222"/>
    <lineage>
        <taxon>Bacteria</taxon>
        <taxon>Bacillati</taxon>
        <taxon>Actinomycetota</taxon>
        <taxon>Actinomycetes</taxon>
        <taxon>Streptosporangiales</taxon>
        <taxon>Thermomonosporaceae</taxon>
        <taxon>Actinoallomurus</taxon>
    </lineage>
</organism>
<protein>
    <recommendedName>
        <fullName evidence="10">Regulator of SigK</fullName>
    </recommendedName>
    <alternativeName>
        <fullName evidence="9">Sigma-K anti-sigma factor RskA</fullName>
    </alternativeName>
</protein>
<keyword evidence="5 12" id="KW-1133">Transmembrane helix</keyword>
<evidence type="ECO:0000313" key="16">
    <source>
        <dbReference type="Proteomes" id="UP000316096"/>
    </source>
</evidence>
<evidence type="ECO:0000256" key="7">
    <source>
        <dbReference type="ARBA" id="ARBA00023136"/>
    </source>
</evidence>
<feature type="region of interest" description="Disordered" evidence="11">
    <location>
        <begin position="218"/>
        <end position="237"/>
    </location>
</feature>
<dbReference type="Gene3D" id="1.10.10.1320">
    <property type="entry name" value="Anti-sigma factor, zinc-finger domain"/>
    <property type="match status" value="1"/>
</dbReference>
<proteinExistence type="predicted"/>
<dbReference type="RefSeq" id="WP_246122757.1">
    <property type="nucleotide sequence ID" value="NZ_VFOZ01000002.1"/>
</dbReference>
<dbReference type="InterPro" id="IPR041916">
    <property type="entry name" value="Anti_sigma_zinc_sf"/>
</dbReference>
<evidence type="ECO:0000259" key="13">
    <source>
        <dbReference type="Pfam" id="PF10099"/>
    </source>
</evidence>
<evidence type="ECO:0000256" key="3">
    <source>
        <dbReference type="ARBA" id="ARBA00022475"/>
    </source>
</evidence>
<evidence type="ECO:0000256" key="12">
    <source>
        <dbReference type="SAM" id="Phobius"/>
    </source>
</evidence>
<name>A0A543BZU8_9ACTN</name>
<dbReference type="InterPro" id="IPR051474">
    <property type="entry name" value="Anti-sigma-K/W_factor"/>
</dbReference>
<dbReference type="GO" id="GO:0016989">
    <property type="term" value="F:sigma factor antagonist activity"/>
    <property type="evidence" value="ECO:0007669"/>
    <property type="project" value="TreeGrafter"/>
</dbReference>
<keyword evidence="16" id="KW-1185">Reference proteome</keyword>
<feature type="domain" description="Anti-sigma K factor RskA C-terminal" evidence="13">
    <location>
        <begin position="94"/>
        <end position="231"/>
    </location>
</feature>
<gene>
    <name evidence="15" type="ORF">FB559_7650</name>
</gene>
<evidence type="ECO:0000259" key="14">
    <source>
        <dbReference type="Pfam" id="PF22618"/>
    </source>
</evidence>
<evidence type="ECO:0000256" key="4">
    <source>
        <dbReference type="ARBA" id="ARBA00022692"/>
    </source>
</evidence>
<evidence type="ECO:0000256" key="8">
    <source>
        <dbReference type="ARBA" id="ARBA00023163"/>
    </source>
</evidence>
<evidence type="ECO:0000256" key="10">
    <source>
        <dbReference type="ARBA" id="ARBA00030803"/>
    </source>
</evidence>
<evidence type="ECO:0000256" key="6">
    <source>
        <dbReference type="ARBA" id="ARBA00023015"/>
    </source>
</evidence>
<dbReference type="Pfam" id="PF22618">
    <property type="entry name" value="RskA_N"/>
    <property type="match status" value="1"/>
</dbReference>
<feature type="domain" description="Anti-sigma-K factor RskA N-terminal" evidence="14">
    <location>
        <begin position="6"/>
        <end position="46"/>
    </location>
</feature>
<evidence type="ECO:0000256" key="2">
    <source>
        <dbReference type="ARBA" id="ARBA00004236"/>
    </source>
</evidence>
<dbReference type="Proteomes" id="UP000316096">
    <property type="component" value="Unassembled WGS sequence"/>
</dbReference>
<evidence type="ECO:0000313" key="15">
    <source>
        <dbReference type="EMBL" id="TQL90347.1"/>
    </source>
</evidence>
<dbReference type="Pfam" id="PF10099">
    <property type="entry name" value="RskA_C"/>
    <property type="match status" value="1"/>
</dbReference>
<dbReference type="PANTHER" id="PTHR37461">
    <property type="entry name" value="ANTI-SIGMA-K FACTOR RSKA"/>
    <property type="match status" value="1"/>
</dbReference>
<feature type="transmembrane region" description="Helical" evidence="12">
    <location>
        <begin position="90"/>
        <end position="110"/>
    </location>
</feature>
<keyword evidence="3" id="KW-1003">Cell membrane</keyword>
<evidence type="ECO:0000256" key="11">
    <source>
        <dbReference type="SAM" id="MobiDB-lite"/>
    </source>
</evidence>
<keyword evidence="4 12" id="KW-0812">Transmembrane</keyword>
<feature type="compositionally biased region" description="Polar residues" evidence="11">
    <location>
        <begin position="224"/>
        <end position="237"/>
    </location>
</feature>
<dbReference type="InterPro" id="IPR018764">
    <property type="entry name" value="RskA_C"/>
</dbReference>
<comment type="subcellular location">
    <subcellularLocation>
        <location evidence="2">Cell membrane</location>
    </subcellularLocation>
    <subcellularLocation>
        <location evidence="1">Membrane</location>
        <topology evidence="1">Single-pass membrane protein</topology>
    </subcellularLocation>
</comment>
<evidence type="ECO:0000256" key="5">
    <source>
        <dbReference type="ARBA" id="ARBA00022989"/>
    </source>
</evidence>
<dbReference type="EMBL" id="VFOZ01000002">
    <property type="protein sequence ID" value="TQL90347.1"/>
    <property type="molecule type" value="Genomic_DNA"/>
</dbReference>
<accession>A0A543BZU8</accession>
<evidence type="ECO:0000256" key="9">
    <source>
        <dbReference type="ARBA" id="ARBA00029829"/>
    </source>
</evidence>
<dbReference type="GO" id="GO:0006417">
    <property type="term" value="P:regulation of translation"/>
    <property type="evidence" value="ECO:0007669"/>
    <property type="project" value="TreeGrafter"/>
</dbReference>
<keyword evidence="7 12" id="KW-0472">Membrane</keyword>
<dbReference type="InterPro" id="IPR053877">
    <property type="entry name" value="RskA_N"/>
</dbReference>
<evidence type="ECO:0000256" key="1">
    <source>
        <dbReference type="ARBA" id="ARBA00004167"/>
    </source>
</evidence>
<reference evidence="15 16" key="1">
    <citation type="submission" date="2019-06" db="EMBL/GenBank/DDBJ databases">
        <title>Sequencing the genomes of 1000 actinobacteria strains.</title>
        <authorList>
            <person name="Klenk H.-P."/>
        </authorList>
    </citation>
    <scope>NUCLEOTIDE SEQUENCE [LARGE SCALE GENOMIC DNA]</scope>
    <source>
        <strain evidence="15 16">DSM 102200</strain>
    </source>
</reference>
<keyword evidence="6" id="KW-0805">Transcription regulation</keyword>
<dbReference type="PANTHER" id="PTHR37461:SF1">
    <property type="entry name" value="ANTI-SIGMA-K FACTOR RSKA"/>
    <property type="match status" value="1"/>
</dbReference>
<comment type="caution">
    <text evidence="15">The sequence shown here is derived from an EMBL/GenBank/DDBJ whole genome shotgun (WGS) entry which is preliminary data.</text>
</comment>
<sequence>MSENMHTLAAAYALDSLTDVERRRFDTHLNDCDTCADEVDGMRETVTRLATAAAQEPPEALRERVLAQAARTRQLPPRVRRPGSGRTRRLGWMLSAACLVLAVVLGLATLREQHTRERADRLNREIAAVMAASDARTVSGSVRPGGSGTVVASRSLGKAVIVMSGLPQLSSAKTYELWLMGPQPPRPAGTMRPPVHGNPKPILATGLGDATQIGLTVEPAEGSSRPTSQPIFTATIS</sequence>
<keyword evidence="8" id="KW-0804">Transcription</keyword>
<dbReference type="AlphaFoldDB" id="A0A543BZU8"/>